<reference evidence="3" key="1">
    <citation type="journal article" date="2019" name="BMC Genomics">
        <title>A new reference genome for Sorghum bicolor reveals high levels of sequence similarity between sweet and grain genotypes: implications for the genetics of sugar metabolism.</title>
        <authorList>
            <person name="Cooper E.A."/>
            <person name="Brenton Z.W."/>
            <person name="Flinn B.S."/>
            <person name="Jenkins J."/>
            <person name="Shu S."/>
            <person name="Flowers D."/>
            <person name="Luo F."/>
            <person name="Wang Y."/>
            <person name="Xia P."/>
            <person name="Barry K."/>
            <person name="Daum C."/>
            <person name="Lipzen A."/>
            <person name="Yoshinaga Y."/>
            <person name="Schmutz J."/>
            <person name="Saski C."/>
            <person name="Vermerris W."/>
            <person name="Kresovich S."/>
        </authorList>
    </citation>
    <scope>NUCLEOTIDE SEQUENCE</scope>
</reference>
<feature type="region of interest" description="Disordered" evidence="1">
    <location>
        <begin position="105"/>
        <end position="128"/>
    </location>
</feature>
<evidence type="ECO:0000313" key="4">
    <source>
        <dbReference type="Proteomes" id="UP000807115"/>
    </source>
</evidence>
<accession>A0A921RGS9</accession>
<dbReference type="Proteomes" id="UP000807115">
    <property type="component" value="Chromosome 3"/>
</dbReference>
<feature type="compositionally biased region" description="Acidic residues" evidence="1">
    <location>
        <begin position="119"/>
        <end position="128"/>
    </location>
</feature>
<feature type="compositionally biased region" description="Basic and acidic residues" evidence="1">
    <location>
        <begin position="8"/>
        <end position="19"/>
    </location>
</feature>
<dbReference type="PANTHER" id="PTHR33065:SF61">
    <property type="entry name" value="EXPRESSED PROTEIN"/>
    <property type="match status" value="1"/>
</dbReference>
<proteinExistence type="predicted"/>
<dbReference type="Pfam" id="PF20241">
    <property type="entry name" value="DUF6598"/>
    <property type="match status" value="1"/>
</dbReference>
<dbReference type="InterPro" id="IPR046533">
    <property type="entry name" value="DUF6598"/>
</dbReference>
<organism evidence="3 4">
    <name type="scientific">Sorghum bicolor</name>
    <name type="common">Sorghum</name>
    <name type="synonym">Sorghum vulgare</name>
    <dbReference type="NCBI Taxonomy" id="4558"/>
    <lineage>
        <taxon>Eukaryota</taxon>
        <taxon>Viridiplantae</taxon>
        <taxon>Streptophyta</taxon>
        <taxon>Embryophyta</taxon>
        <taxon>Tracheophyta</taxon>
        <taxon>Spermatophyta</taxon>
        <taxon>Magnoliopsida</taxon>
        <taxon>Liliopsida</taxon>
        <taxon>Poales</taxon>
        <taxon>Poaceae</taxon>
        <taxon>PACMAD clade</taxon>
        <taxon>Panicoideae</taxon>
        <taxon>Andropogonodae</taxon>
        <taxon>Andropogoneae</taxon>
        <taxon>Sorghinae</taxon>
        <taxon>Sorghum</taxon>
    </lineage>
</organism>
<dbReference type="OrthoDB" id="671488at2759"/>
<dbReference type="AlphaFoldDB" id="A0A921RGS9"/>
<feature type="region of interest" description="Disordered" evidence="1">
    <location>
        <begin position="1"/>
        <end position="25"/>
    </location>
</feature>
<dbReference type="Gramene" id="EES01746">
    <property type="protein sequence ID" value="EES01746"/>
    <property type="gene ID" value="SORBI_3003G354300"/>
</dbReference>
<evidence type="ECO:0000259" key="2">
    <source>
        <dbReference type="Pfam" id="PF20241"/>
    </source>
</evidence>
<sequence>MEEAAEVLMREGSRKRDCPDSELESQQLLAHEEKSQQLLAHEEKSQQILPQILSREEKSRLFLSRLAIEDAFWDHVDECSGRRPVRTDANHAEQKLLGWKVDLPSVSDEEEEEKKKADEEEEDKDDPDLEARRFRKRWTSMLSHRFGSFDDTTLIPPMRYTDEPPIDRIYLGDTLQIFSAMIAGIGGGFRWPLCVFGLVAIRDKVDHNRNIIFQRSRSECQTLTEEDPYLVLTGPARAVVFTGPVTFEVYLKVKGPTELEDRTLCCLAEEMRDSGAPYSYMFHRTYSCKFSTVEFTLGHITSSVEATISVRVISGSWPHGFQGEFAACLVRTGDIFHGSKHEGPVIGGRTRSTSVDHKKITLLSFGDEKVPVLDDGVIELSRSVVSAKSDSNLEVSVRAWQDSNNAVQAMAAFASKEAGRSSCTVDIGSCKMVVIVAWSLISDWPESR</sequence>
<dbReference type="EMBL" id="CM027682">
    <property type="protein sequence ID" value="KAG0540128.1"/>
    <property type="molecule type" value="Genomic_DNA"/>
</dbReference>
<protein>
    <recommendedName>
        <fullName evidence="2">DUF6598 domain-containing protein</fullName>
    </recommendedName>
</protein>
<name>A0A921RGS9_SORBI</name>
<evidence type="ECO:0000256" key="1">
    <source>
        <dbReference type="SAM" id="MobiDB-lite"/>
    </source>
</evidence>
<dbReference type="KEGG" id="sbi:8060085"/>
<gene>
    <name evidence="3" type="ORF">BDA96_03G382100</name>
</gene>
<dbReference type="PANTHER" id="PTHR33065">
    <property type="entry name" value="OS07G0486400 PROTEIN"/>
    <property type="match status" value="1"/>
</dbReference>
<dbReference type="OMA" id="HEGPVIG"/>
<comment type="caution">
    <text evidence="3">The sequence shown here is derived from an EMBL/GenBank/DDBJ whole genome shotgun (WGS) entry which is preliminary data.</text>
</comment>
<evidence type="ECO:0000313" key="3">
    <source>
        <dbReference type="EMBL" id="KAG0540128.1"/>
    </source>
</evidence>
<feature type="domain" description="DUF6598" evidence="2">
    <location>
        <begin position="174"/>
        <end position="436"/>
    </location>
</feature>
<reference evidence="3" key="2">
    <citation type="submission" date="2020-10" db="EMBL/GenBank/DDBJ databases">
        <authorList>
            <person name="Cooper E.A."/>
            <person name="Brenton Z.W."/>
            <person name="Flinn B.S."/>
            <person name="Jenkins J."/>
            <person name="Shu S."/>
            <person name="Flowers D."/>
            <person name="Luo F."/>
            <person name="Wang Y."/>
            <person name="Xia P."/>
            <person name="Barry K."/>
            <person name="Daum C."/>
            <person name="Lipzen A."/>
            <person name="Yoshinaga Y."/>
            <person name="Schmutz J."/>
            <person name="Saski C."/>
            <person name="Vermerris W."/>
            <person name="Kresovich S."/>
        </authorList>
    </citation>
    <scope>NUCLEOTIDE SEQUENCE</scope>
</reference>